<dbReference type="Proteomes" id="UP000712600">
    <property type="component" value="Unassembled WGS sequence"/>
</dbReference>
<evidence type="ECO:0000313" key="1">
    <source>
        <dbReference type="EMBL" id="KAF3559520.1"/>
    </source>
</evidence>
<dbReference type="AlphaFoldDB" id="A0A8S9R6W9"/>
<accession>A0A8S9R6W9</accession>
<proteinExistence type="predicted"/>
<sequence>MNMNCSSSTLSKWWLPTPEECASRKAMESLIERRCAVVVMVGIFGGSCAINEI</sequence>
<organism evidence="1 2">
    <name type="scientific">Brassica cretica</name>
    <name type="common">Mustard</name>
    <dbReference type="NCBI Taxonomy" id="69181"/>
    <lineage>
        <taxon>Eukaryota</taxon>
        <taxon>Viridiplantae</taxon>
        <taxon>Streptophyta</taxon>
        <taxon>Embryophyta</taxon>
        <taxon>Tracheophyta</taxon>
        <taxon>Spermatophyta</taxon>
        <taxon>Magnoliopsida</taxon>
        <taxon>eudicotyledons</taxon>
        <taxon>Gunneridae</taxon>
        <taxon>Pentapetalae</taxon>
        <taxon>rosids</taxon>
        <taxon>malvids</taxon>
        <taxon>Brassicales</taxon>
        <taxon>Brassicaceae</taxon>
        <taxon>Brassiceae</taxon>
        <taxon>Brassica</taxon>
    </lineage>
</organism>
<name>A0A8S9R6W9_BRACR</name>
<evidence type="ECO:0000313" key="2">
    <source>
        <dbReference type="Proteomes" id="UP000712600"/>
    </source>
</evidence>
<reference evidence="1" key="1">
    <citation type="submission" date="2019-12" db="EMBL/GenBank/DDBJ databases">
        <title>Genome sequencing and annotation of Brassica cretica.</title>
        <authorList>
            <person name="Studholme D.J."/>
            <person name="Sarris P."/>
        </authorList>
    </citation>
    <scope>NUCLEOTIDE SEQUENCE</scope>
    <source>
        <strain evidence="1">PFS-109/04</strain>
        <tissue evidence="1">Leaf</tissue>
    </source>
</reference>
<dbReference type="EMBL" id="QGKX02000996">
    <property type="protein sequence ID" value="KAF3559520.1"/>
    <property type="molecule type" value="Genomic_DNA"/>
</dbReference>
<gene>
    <name evidence="1" type="ORF">F2Q69_00014830</name>
</gene>
<protein>
    <submittedName>
        <fullName evidence="1">Uncharacterized protein</fullName>
    </submittedName>
</protein>
<comment type="caution">
    <text evidence="1">The sequence shown here is derived from an EMBL/GenBank/DDBJ whole genome shotgun (WGS) entry which is preliminary data.</text>
</comment>